<dbReference type="OrthoDB" id="9805307at2"/>
<comment type="similarity">
    <text evidence="1">Belongs to the FAH family.</text>
</comment>
<evidence type="ECO:0000259" key="3">
    <source>
        <dbReference type="Pfam" id="PF01557"/>
    </source>
</evidence>
<organism evidence="4 5">
    <name type="scientific">Corynebacterium phocae</name>
    <dbReference type="NCBI Taxonomy" id="161895"/>
    <lineage>
        <taxon>Bacteria</taxon>
        <taxon>Bacillati</taxon>
        <taxon>Actinomycetota</taxon>
        <taxon>Actinomycetes</taxon>
        <taxon>Mycobacteriales</taxon>
        <taxon>Corynebacteriaceae</taxon>
        <taxon>Corynebacterium</taxon>
    </lineage>
</organism>
<evidence type="ECO:0000256" key="2">
    <source>
        <dbReference type="ARBA" id="ARBA00022723"/>
    </source>
</evidence>
<evidence type="ECO:0000256" key="1">
    <source>
        <dbReference type="ARBA" id="ARBA00010211"/>
    </source>
</evidence>
<dbReference type="InterPro" id="IPR011234">
    <property type="entry name" value="Fumarylacetoacetase-like_C"/>
</dbReference>
<dbReference type="GO" id="GO:0046872">
    <property type="term" value="F:metal ion binding"/>
    <property type="evidence" value="ECO:0007669"/>
    <property type="project" value="UniProtKB-KW"/>
</dbReference>
<dbReference type="Proteomes" id="UP000185491">
    <property type="component" value="Chromosome"/>
</dbReference>
<dbReference type="InterPro" id="IPR051121">
    <property type="entry name" value="FAH"/>
</dbReference>
<dbReference type="RefSeq" id="WP_075735983.1">
    <property type="nucleotide sequence ID" value="NZ_CP009249.1"/>
</dbReference>
<name>A0A1L7D5S0_9CORY</name>
<dbReference type="KEGG" id="cpho:CPHO_11540"/>
<dbReference type="GO" id="GO:0044281">
    <property type="term" value="P:small molecule metabolic process"/>
    <property type="evidence" value="ECO:0007669"/>
    <property type="project" value="UniProtKB-ARBA"/>
</dbReference>
<proteinExistence type="inferred from homology"/>
<accession>A0A1L7D5S0</accession>
<dbReference type="STRING" id="161895.CPHO_11540"/>
<dbReference type="EMBL" id="CP009249">
    <property type="protein sequence ID" value="APT93417.1"/>
    <property type="molecule type" value="Genomic_DNA"/>
</dbReference>
<protein>
    <recommendedName>
        <fullName evidence="3">Fumarylacetoacetase-like C-terminal domain-containing protein</fullName>
    </recommendedName>
</protein>
<evidence type="ECO:0000313" key="5">
    <source>
        <dbReference type="Proteomes" id="UP000185491"/>
    </source>
</evidence>
<reference evidence="4 5" key="1">
    <citation type="submission" date="2014-08" db="EMBL/GenBank/DDBJ databases">
        <title>Complete genome sequence of Corynebacterium phocae M408/89/1(T)(=DSM 44612(T)), isolated from the common seal (Phoca vitulina).</title>
        <authorList>
            <person name="Ruckert C."/>
            <person name="Albersmeier A."/>
            <person name="Winkler A."/>
            <person name="Kalinowski J."/>
        </authorList>
    </citation>
    <scope>NUCLEOTIDE SEQUENCE [LARGE SCALE GENOMIC DNA]</scope>
    <source>
        <strain evidence="4 5">M408/89/1</strain>
    </source>
</reference>
<sequence length="257" mass="27331">MKIARISTGDRTLFARVADGFHVLDATDLVEAATAAETGEVITDAKLLSPVTPSKVVAMGCAFLAEDRPFDPETDREPFYFLKPPSAIVGPGQPIEVPEVASGAIFECELAAVIGSTCKAVSADNALDYVLGYTVCNDMSAPALMNKDGQWSRGKGLDTFCPVGPYLETELANPDDTAIKAHLIRQGKRLNLVDSTTARQIWSVAQSIAYCSQYMTLEPGDVISMGCPPGPIPVEHGDEVVIEIEGVGTLANPVLNF</sequence>
<gene>
    <name evidence="4" type="ORF">CPHO_11540</name>
</gene>
<dbReference type="Pfam" id="PF01557">
    <property type="entry name" value="FAA_hydrolase"/>
    <property type="match status" value="1"/>
</dbReference>
<evidence type="ECO:0000313" key="4">
    <source>
        <dbReference type="EMBL" id="APT93417.1"/>
    </source>
</evidence>
<dbReference type="GO" id="GO:0003824">
    <property type="term" value="F:catalytic activity"/>
    <property type="evidence" value="ECO:0007669"/>
    <property type="project" value="InterPro"/>
</dbReference>
<keyword evidence="2" id="KW-0479">Metal-binding</keyword>
<dbReference type="Gene3D" id="3.90.850.10">
    <property type="entry name" value="Fumarylacetoacetase-like, C-terminal domain"/>
    <property type="match status" value="1"/>
</dbReference>
<dbReference type="AlphaFoldDB" id="A0A1L7D5S0"/>
<dbReference type="InterPro" id="IPR036663">
    <property type="entry name" value="Fumarylacetoacetase_C_sf"/>
</dbReference>
<dbReference type="PANTHER" id="PTHR42796">
    <property type="entry name" value="FUMARYLACETOACETATE HYDROLASE DOMAIN-CONTAINING PROTEIN 2A-RELATED"/>
    <property type="match status" value="1"/>
</dbReference>
<feature type="domain" description="Fumarylacetoacetase-like C-terminal" evidence="3">
    <location>
        <begin position="73"/>
        <end position="254"/>
    </location>
</feature>
<dbReference type="SUPFAM" id="SSF56529">
    <property type="entry name" value="FAH"/>
    <property type="match status" value="1"/>
</dbReference>
<keyword evidence="5" id="KW-1185">Reference proteome</keyword>
<dbReference type="PANTHER" id="PTHR42796:SF4">
    <property type="entry name" value="FUMARYLACETOACETATE HYDROLASE DOMAIN-CONTAINING PROTEIN 2A"/>
    <property type="match status" value="1"/>
</dbReference>